<dbReference type="SUPFAM" id="SSF81345">
    <property type="entry name" value="ABC transporter involved in vitamin B12 uptake, BtuC"/>
    <property type="match status" value="1"/>
</dbReference>
<comment type="subcellular location">
    <subcellularLocation>
        <location evidence="1">Cell membrane</location>
        <topology evidence="1">Multi-pass membrane protein</topology>
    </subcellularLocation>
</comment>
<keyword evidence="5 8" id="KW-0812">Transmembrane</keyword>
<evidence type="ECO:0000256" key="4">
    <source>
        <dbReference type="ARBA" id="ARBA00022475"/>
    </source>
</evidence>
<feature type="transmembrane region" description="Helical" evidence="8">
    <location>
        <begin position="330"/>
        <end position="349"/>
    </location>
</feature>
<feature type="transmembrane region" description="Helical" evidence="8">
    <location>
        <begin position="88"/>
        <end position="106"/>
    </location>
</feature>
<accession>A0ABS7QUD4</accession>
<proteinExistence type="inferred from homology"/>
<evidence type="ECO:0000313" key="10">
    <source>
        <dbReference type="Proteomes" id="UP001198565"/>
    </source>
</evidence>
<organism evidence="9 10">
    <name type="scientific">Streptantibioticus parmotrematis</name>
    <dbReference type="NCBI Taxonomy" id="2873249"/>
    <lineage>
        <taxon>Bacteria</taxon>
        <taxon>Bacillati</taxon>
        <taxon>Actinomycetota</taxon>
        <taxon>Actinomycetes</taxon>
        <taxon>Kitasatosporales</taxon>
        <taxon>Streptomycetaceae</taxon>
        <taxon>Streptantibioticus</taxon>
    </lineage>
</organism>
<comment type="similarity">
    <text evidence="2">Belongs to the binding-protein-dependent transport system permease family. FecCD subfamily.</text>
</comment>
<dbReference type="CDD" id="cd06550">
    <property type="entry name" value="TM_ABC_iron-siderophores_like"/>
    <property type="match status" value="1"/>
</dbReference>
<dbReference type="Gene3D" id="1.10.3470.10">
    <property type="entry name" value="ABC transporter involved in vitamin B12 uptake, BtuC"/>
    <property type="match status" value="1"/>
</dbReference>
<dbReference type="EMBL" id="JAINVZ010000012">
    <property type="protein sequence ID" value="MBY8886805.1"/>
    <property type="molecule type" value="Genomic_DNA"/>
</dbReference>
<dbReference type="Pfam" id="PF01032">
    <property type="entry name" value="FecCD"/>
    <property type="match status" value="1"/>
</dbReference>
<keyword evidence="10" id="KW-1185">Reference proteome</keyword>
<sequence length="357" mass="36116">MNEWAKGPDGRRRAVRVRGPRGGEVSFLLDGRALLVCGVLVALTLATAAVSLSTGEFRIPLPEVVRTLTGGGTSADHFVIDTLRLPRLLTAVLVGAALGAGGAVFQSLSRNPLGSPDVVGFDTGAATGALLVILVAHGSRAEIAAGAAVGGVGTALAVYLLAMRRGVQGARLVLIGIAIAAMLGSVNSYLLSRADVSDAQTAYLWLIGSLNSSDWPGVTAIGVTLAVLLPAAVRLGRGLNALEMGDDLACALGVRPERVRFAAVVAGVGLTAVATSCAGPIAFIALSAPQIARRLTGVPGPNVLPAALTGALLLSACDWIAQQGFTGTQLPVGVLTSVVGGGYLAWLLAREWRGGRG</sequence>
<feature type="transmembrane region" description="Helical" evidence="8">
    <location>
        <begin position="118"/>
        <end position="137"/>
    </location>
</feature>
<evidence type="ECO:0000256" key="7">
    <source>
        <dbReference type="ARBA" id="ARBA00023136"/>
    </source>
</evidence>
<evidence type="ECO:0000313" key="9">
    <source>
        <dbReference type="EMBL" id="MBY8886805.1"/>
    </source>
</evidence>
<dbReference type="Proteomes" id="UP001198565">
    <property type="component" value="Unassembled WGS sequence"/>
</dbReference>
<gene>
    <name evidence="9" type="ORF">K7472_18300</name>
</gene>
<evidence type="ECO:0000256" key="3">
    <source>
        <dbReference type="ARBA" id="ARBA00022448"/>
    </source>
</evidence>
<evidence type="ECO:0000256" key="1">
    <source>
        <dbReference type="ARBA" id="ARBA00004651"/>
    </source>
</evidence>
<keyword evidence="6 8" id="KW-1133">Transmembrane helix</keyword>
<keyword evidence="4" id="KW-1003">Cell membrane</keyword>
<evidence type="ECO:0000256" key="6">
    <source>
        <dbReference type="ARBA" id="ARBA00022989"/>
    </source>
</evidence>
<dbReference type="InterPro" id="IPR000522">
    <property type="entry name" value="ABC_transptr_permease_BtuC"/>
</dbReference>
<reference evidence="9 10" key="1">
    <citation type="submission" date="2021-08" db="EMBL/GenBank/DDBJ databases">
        <title>Streptomyces sp. PTM05 isolated from lichen.</title>
        <authorList>
            <person name="Somphong A."/>
            <person name="Phongsopitanun W."/>
            <person name="Tanasupawat S."/>
        </authorList>
    </citation>
    <scope>NUCLEOTIDE SEQUENCE [LARGE SCALE GENOMIC DNA]</scope>
    <source>
        <strain evidence="9 10">Ptm05</strain>
    </source>
</reference>
<keyword evidence="3" id="KW-0813">Transport</keyword>
<evidence type="ECO:0000256" key="8">
    <source>
        <dbReference type="SAM" id="Phobius"/>
    </source>
</evidence>
<feature type="transmembrane region" description="Helical" evidence="8">
    <location>
        <begin position="33"/>
        <end position="52"/>
    </location>
</feature>
<keyword evidence="7 8" id="KW-0472">Membrane</keyword>
<feature type="transmembrane region" description="Helical" evidence="8">
    <location>
        <begin position="169"/>
        <end position="190"/>
    </location>
</feature>
<dbReference type="PANTHER" id="PTHR30472">
    <property type="entry name" value="FERRIC ENTEROBACTIN TRANSPORT SYSTEM PERMEASE PROTEIN"/>
    <property type="match status" value="1"/>
</dbReference>
<protein>
    <submittedName>
        <fullName evidence="9">Iron chelate uptake ABC transporter family permease subunit</fullName>
    </submittedName>
</protein>
<feature type="transmembrane region" description="Helical" evidence="8">
    <location>
        <begin position="143"/>
        <end position="162"/>
    </location>
</feature>
<feature type="transmembrane region" description="Helical" evidence="8">
    <location>
        <begin position="215"/>
        <end position="235"/>
    </location>
</feature>
<name>A0ABS7QUD4_9ACTN</name>
<evidence type="ECO:0000256" key="5">
    <source>
        <dbReference type="ARBA" id="ARBA00022692"/>
    </source>
</evidence>
<dbReference type="PANTHER" id="PTHR30472:SF24">
    <property type="entry name" value="FERRIC ENTEROBACTIN TRANSPORT SYSTEM PERMEASE PROTEIN FEPG"/>
    <property type="match status" value="1"/>
</dbReference>
<comment type="caution">
    <text evidence="9">The sequence shown here is derived from an EMBL/GenBank/DDBJ whole genome shotgun (WGS) entry which is preliminary data.</text>
</comment>
<evidence type="ECO:0000256" key="2">
    <source>
        <dbReference type="ARBA" id="ARBA00007935"/>
    </source>
</evidence>
<feature type="transmembrane region" description="Helical" evidence="8">
    <location>
        <begin position="261"/>
        <end position="283"/>
    </location>
</feature>
<dbReference type="InterPro" id="IPR037294">
    <property type="entry name" value="ABC_BtuC-like"/>
</dbReference>